<evidence type="ECO:0000313" key="5">
    <source>
        <dbReference type="EMBL" id="EPY26291.1"/>
    </source>
</evidence>
<dbReference type="InterPro" id="IPR051419">
    <property type="entry name" value="Lys/N-term_MeTrsfase_sf"/>
</dbReference>
<dbReference type="PANTHER" id="PTHR12176:SF80">
    <property type="entry name" value="EEF1A LYSINE METHYLTRANSFERASE 4"/>
    <property type="match status" value="1"/>
</dbReference>
<keyword evidence="8" id="KW-1185">Reference proteome</keyword>
<dbReference type="SUPFAM" id="SSF53335">
    <property type="entry name" value="S-adenosyl-L-methionine-dependent methyltransferases"/>
    <property type="match status" value="1"/>
</dbReference>
<dbReference type="OrthoDB" id="411785at2759"/>
<comment type="caution">
    <text evidence="6">The sequence shown here is derived from an EMBL/GenBank/DDBJ whole genome shotgun (WGS) entry which is preliminary data.</text>
</comment>
<dbReference type="InterPro" id="IPR029063">
    <property type="entry name" value="SAM-dependent_MTases_sf"/>
</dbReference>
<dbReference type="EMBL" id="ATMH01006225">
    <property type="protein sequence ID" value="EPY26291.1"/>
    <property type="molecule type" value="Genomic_DNA"/>
</dbReference>
<feature type="domain" description="Methyltransferase" evidence="4">
    <location>
        <begin position="64"/>
        <end position="182"/>
    </location>
</feature>
<dbReference type="Proteomes" id="UP000015354">
    <property type="component" value="Unassembled WGS sequence"/>
</dbReference>
<proteinExistence type="inferred from homology"/>
<evidence type="ECO:0000256" key="2">
    <source>
        <dbReference type="ARBA" id="ARBA00022603"/>
    </source>
</evidence>
<dbReference type="Pfam" id="PF13847">
    <property type="entry name" value="Methyltransf_31"/>
    <property type="match status" value="1"/>
</dbReference>
<name>S9VWT7_9TRYP</name>
<organism evidence="6 8">
    <name type="scientific">Strigomonas culicis</name>
    <dbReference type="NCBI Taxonomy" id="28005"/>
    <lineage>
        <taxon>Eukaryota</taxon>
        <taxon>Discoba</taxon>
        <taxon>Euglenozoa</taxon>
        <taxon>Kinetoplastea</taxon>
        <taxon>Metakinetoplastina</taxon>
        <taxon>Trypanosomatida</taxon>
        <taxon>Trypanosomatidae</taxon>
        <taxon>Strigomonadinae</taxon>
        <taxon>Strigomonas</taxon>
    </lineage>
</organism>
<evidence type="ECO:0000313" key="6">
    <source>
        <dbReference type="EMBL" id="EPY28040.1"/>
    </source>
</evidence>
<gene>
    <name evidence="7" type="ORF">STCU_00063</name>
    <name evidence="6" type="ORF">STCU_05331</name>
    <name evidence="5" type="ORF">STCU_06225</name>
</gene>
<dbReference type="GO" id="GO:0032259">
    <property type="term" value="P:methylation"/>
    <property type="evidence" value="ECO:0007669"/>
    <property type="project" value="UniProtKB-KW"/>
</dbReference>
<protein>
    <recommendedName>
        <fullName evidence="4">Methyltransferase domain-containing protein</fullName>
    </recommendedName>
</protein>
<evidence type="ECO:0000256" key="1">
    <source>
        <dbReference type="ARBA" id="ARBA00008361"/>
    </source>
</evidence>
<dbReference type="EMBL" id="ATMH01005331">
    <property type="protein sequence ID" value="EPY28040.1"/>
    <property type="molecule type" value="Genomic_DNA"/>
</dbReference>
<comment type="similarity">
    <text evidence="1">Belongs to the methyltransferase superfamily.</text>
</comment>
<keyword evidence="3" id="KW-0808">Transferase</keyword>
<dbReference type="PANTHER" id="PTHR12176">
    <property type="entry name" value="SAM-DEPENDENT METHYLTRANSFERASE SUPERFAMILY PROTEIN"/>
    <property type="match status" value="1"/>
</dbReference>
<evidence type="ECO:0000256" key="3">
    <source>
        <dbReference type="ARBA" id="ARBA00022679"/>
    </source>
</evidence>
<keyword evidence="2" id="KW-0489">Methyltransferase</keyword>
<dbReference type="CDD" id="cd02440">
    <property type="entry name" value="AdoMet_MTases"/>
    <property type="match status" value="1"/>
</dbReference>
<dbReference type="InterPro" id="IPR025714">
    <property type="entry name" value="Methyltranfer_dom"/>
</dbReference>
<dbReference type="EMBL" id="ATMH01000063">
    <property type="protein sequence ID" value="EPY37234.1"/>
    <property type="molecule type" value="Genomic_DNA"/>
</dbReference>
<evidence type="ECO:0000259" key="4">
    <source>
        <dbReference type="Pfam" id="PF13847"/>
    </source>
</evidence>
<sequence length="247" mass="28789">MEPQQNAEYGQQRYWEQRYQHEDSYDWFPSVYAECVAITLQSVDRVYEQQQQQQQQHNAGCRTIKVLHLGTGNSQLVRDLYLAYKNKYPGDAPYALLQVAVDYSPVVIEKMKQQYAAHQEPGYQVAWEVADIRDLADVRRQHGPLFDLVVDKGTMDALQADKNHDTMDEDIDAMLTEVSRCLDNGSAEEKVHREFVQFTWEIPHYRLHYTVRSGADAYAWGDQVTNKRIGDSDMYRCYFYRVNGVPS</sequence>
<dbReference type="AlphaFoldDB" id="S9VWT7"/>
<reference evidence="6 8" key="1">
    <citation type="journal article" date="2013" name="PLoS ONE">
        <title>Predicting the Proteins of Angomonas deanei, Strigomonas culicis and Their Respective Endosymbionts Reveals New Aspects of the Trypanosomatidae Family.</title>
        <authorList>
            <person name="Motta M.C."/>
            <person name="Martins A.C."/>
            <person name="de Souza S.S."/>
            <person name="Catta-Preta C.M."/>
            <person name="Silva R."/>
            <person name="Klein C.C."/>
            <person name="de Almeida L.G."/>
            <person name="de Lima Cunha O."/>
            <person name="Ciapina L.P."/>
            <person name="Brocchi M."/>
            <person name="Colabardini A.C."/>
            <person name="de Araujo Lima B."/>
            <person name="Machado C.R."/>
            <person name="de Almeida Soares C.M."/>
            <person name="Probst C.M."/>
            <person name="de Menezes C.B."/>
            <person name="Thompson C.E."/>
            <person name="Bartholomeu D.C."/>
            <person name="Gradia D.F."/>
            <person name="Pavoni D.P."/>
            <person name="Grisard E.C."/>
            <person name="Fantinatti-Garboggini F."/>
            <person name="Marchini F.K."/>
            <person name="Rodrigues-Luiz G.F."/>
            <person name="Wagner G."/>
            <person name="Goldman G.H."/>
            <person name="Fietto J.L."/>
            <person name="Elias M.C."/>
            <person name="Goldman M.H."/>
            <person name="Sagot M.F."/>
            <person name="Pereira M."/>
            <person name="Stoco P.H."/>
            <person name="de Mendonca-Neto R.P."/>
            <person name="Teixeira S.M."/>
            <person name="Maciel T.E."/>
            <person name="de Oliveira Mendes T.A."/>
            <person name="Urmenyi T.P."/>
            <person name="de Souza W."/>
            <person name="Schenkman S."/>
            <person name="de Vasconcelos A.T."/>
        </authorList>
    </citation>
    <scope>NUCLEOTIDE SEQUENCE [LARGE SCALE GENOMIC DNA]</scope>
</reference>
<evidence type="ECO:0000313" key="7">
    <source>
        <dbReference type="EMBL" id="EPY37234.1"/>
    </source>
</evidence>
<accession>S9VWT7</accession>
<reference evidence="6" key="2">
    <citation type="submission" date="2013-03" db="EMBL/GenBank/DDBJ databases">
        <authorList>
            <person name="Motta M.C.M."/>
            <person name="Martins A.C.A."/>
            <person name="Preta C.M.C.C."/>
            <person name="Silva R."/>
            <person name="de Souza S.S."/>
            <person name="Klein C.C."/>
            <person name="de Almeida L.G.P."/>
            <person name="Cunha O.L."/>
            <person name="Colabardini A.C."/>
            <person name="Lima B.A."/>
            <person name="Machado C.R."/>
            <person name="Soares C.M.A."/>
            <person name="de Menezes C.B.A."/>
            <person name="Bartolomeu D.C."/>
            <person name="Grisard E.C."/>
            <person name="Fantinatti-Garboggini F."/>
            <person name="Rodrigues-Luiz G.F."/>
            <person name="Wagner G."/>
            <person name="Goldman G.H."/>
            <person name="Fietto J.L.R."/>
            <person name="Ciapina L.P."/>
            <person name="Brocchi M."/>
            <person name="Elias M.C."/>
            <person name="Goldman M.H.S."/>
            <person name="Sagot M.-F."/>
            <person name="Pereira M."/>
            <person name="Stoco P.H."/>
            <person name="Teixeira S.M.R."/>
            <person name="de Mendonca-Neto R.P."/>
            <person name="Maciel T.E.F."/>
            <person name="Mendes T.A.O."/>
            <person name="Urmenyi T.P."/>
            <person name="Teixeira M.M.G."/>
            <person name="de Camargo E.F.P."/>
            <person name="de Sousa W."/>
            <person name="Schenkman S."/>
            <person name="de Vasconcelos A.T.R."/>
        </authorList>
    </citation>
    <scope>NUCLEOTIDE SEQUENCE</scope>
</reference>
<evidence type="ECO:0000313" key="8">
    <source>
        <dbReference type="Proteomes" id="UP000015354"/>
    </source>
</evidence>
<dbReference type="Gene3D" id="3.40.50.150">
    <property type="entry name" value="Vaccinia Virus protein VP39"/>
    <property type="match status" value="1"/>
</dbReference>
<dbReference type="GO" id="GO:0008168">
    <property type="term" value="F:methyltransferase activity"/>
    <property type="evidence" value="ECO:0007669"/>
    <property type="project" value="UniProtKB-KW"/>
</dbReference>